<dbReference type="AlphaFoldDB" id="A0A1W7D5J7"/>
<dbReference type="Proteomes" id="UP000194218">
    <property type="component" value="Chromosome"/>
</dbReference>
<proteinExistence type="predicted"/>
<dbReference type="NCBIfam" id="NF035938">
    <property type="entry name" value="EboA_domain"/>
    <property type="match status" value="1"/>
</dbReference>
<sequence length="168" mass="17773">MLGTENWEAAFTSAGRHAGRDAADAARAELLRAARAGADTVARLYHRGDAAERRAVLRALPDLPVGDAARPLVEDALRTNDPRLIAAAVGPYAARHLDQHLWRHAVLKCLFIGVPVTAVAALADRADTELARMLTAFAAERTAAGRPVPPDVHHALALCPPPAPAPEV</sequence>
<name>A0A1W7D5J7_9ACTN</name>
<gene>
    <name evidence="1" type="ORF">CAG99_06500</name>
</gene>
<keyword evidence="1" id="KW-0413">Isomerase</keyword>
<protein>
    <submittedName>
        <fullName evidence="1">Sugar phosphate isomerase</fullName>
    </submittedName>
</protein>
<evidence type="ECO:0000313" key="1">
    <source>
        <dbReference type="EMBL" id="ARQ72189.1"/>
    </source>
</evidence>
<reference evidence="1 2" key="1">
    <citation type="submission" date="2017-05" db="EMBL/GenBank/DDBJ databases">
        <title>Complete genome sequence of Streptomyces sp. SCSIO 03032 revealed the diverse biosynthetic pathways for its bioactive secondary metabolites.</title>
        <authorList>
            <person name="Ma L."/>
            <person name="Zhu Y."/>
            <person name="Zhang W."/>
            <person name="Zhang G."/>
            <person name="Tian X."/>
            <person name="Zhang S."/>
            <person name="Zhang C."/>
        </authorList>
    </citation>
    <scope>NUCLEOTIDE SEQUENCE [LARGE SCALE GENOMIC DNA]</scope>
    <source>
        <strain evidence="1 2">SCSIO 03032</strain>
    </source>
</reference>
<dbReference type="KEGG" id="smao:CAG99_06500"/>
<evidence type="ECO:0000313" key="2">
    <source>
        <dbReference type="Proteomes" id="UP000194218"/>
    </source>
</evidence>
<organism evidence="1 2">
    <name type="scientific">Streptomyces marincola</name>
    <dbReference type="NCBI Taxonomy" id="2878388"/>
    <lineage>
        <taxon>Bacteria</taxon>
        <taxon>Bacillati</taxon>
        <taxon>Actinomycetota</taxon>
        <taxon>Actinomycetes</taxon>
        <taxon>Kitasatosporales</taxon>
        <taxon>Streptomycetaceae</taxon>
        <taxon>Streptomyces</taxon>
    </lineage>
</organism>
<dbReference type="InterPro" id="IPR047715">
    <property type="entry name" value="EboA_dom"/>
</dbReference>
<accession>A0A1W7D5J7</accession>
<keyword evidence="2" id="KW-1185">Reference proteome</keyword>
<dbReference type="EMBL" id="CP021121">
    <property type="protein sequence ID" value="ARQ72189.1"/>
    <property type="molecule type" value="Genomic_DNA"/>
</dbReference>
<dbReference type="GO" id="GO:0016853">
    <property type="term" value="F:isomerase activity"/>
    <property type="evidence" value="ECO:0007669"/>
    <property type="project" value="UniProtKB-KW"/>
</dbReference>